<dbReference type="InterPro" id="IPR019752">
    <property type="entry name" value="Pyrv/ketoisovalerate_OxRed_cat"/>
</dbReference>
<protein>
    <submittedName>
        <fullName evidence="3">Pyruvate flavodoxin/ferredoxin oxidoreductase domain protein</fullName>
    </submittedName>
</protein>
<dbReference type="InterPro" id="IPR002869">
    <property type="entry name" value="Pyrv_flavodox_OxRed_cen"/>
</dbReference>
<keyword evidence="3" id="KW-0670">Pyruvate</keyword>
<reference evidence="3" key="1">
    <citation type="submission" date="2013-08" db="EMBL/GenBank/DDBJ databases">
        <authorList>
            <person name="Mendez C."/>
            <person name="Richter M."/>
            <person name="Ferrer M."/>
            <person name="Sanchez J."/>
        </authorList>
    </citation>
    <scope>NUCLEOTIDE SEQUENCE</scope>
</reference>
<dbReference type="AlphaFoldDB" id="T0ZR59"/>
<dbReference type="Gene3D" id="3.40.920.10">
    <property type="entry name" value="Pyruvate-ferredoxin oxidoreductase, PFOR, domain III"/>
    <property type="match status" value="1"/>
</dbReference>
<gene>
    <name evidence="3" type="ORF">B2A_08574</name>
</gene>
<proteinExistence type="predicted"/>
<dbReference type="GO" id="GO:0016903">
    <property type="term" value="F:oxidoreductase activity, acting on the aldehyde or oxo group of donors"/>
    <property type="evidence" value="ECO:0007669"/>
    <property type="project" value="InterPro"/>
</dbReference>
<accession>T0ZR59</accession>
<sequence length="203" mass="22482">MQMSWLIGGAQGLGVDTSANIFGDAVAKSGYYLYGSREYYSNIKGRHSYFTVMIGDRKMSSITESVNILATFDSETVFQHFAQAKDFIIYNKNLESTQIEMVRSMEPEIIMEAEARLEKAGLGTTLLDAVKYAQKNGAKPIAIDYVGELDKIINTLKISPPIAERAKNIIAISASYALLGLDKKHMTDAVQSRFSKNETFPEA</sequence>
<comment type="caution">
    <text evidence="3">The sequence shown here is derived from an EMBL/GenBank/DDBJ whole genome shotgun (WGS) entry which is preliminary data.</text>
</comment>
<keyword evidence="1" id="KW-0560">Oxidoreductase</keyword>
<organism evidence="3">
    <name type="scientific">mine drainage metagenome</name>
    <dbReference type="NCBI Taxonomy" id="410659"/>
    <lineage>
        <taxon>unclassified sequences</taxon>
        <taxon>metagenomes</taxon>
        <taxon>ecological metagenomes</taxon>
    </lineage>
</organism>
<evidence type="ECO:0000313" key="3">
    <source>
        <dbReference type="EMBL" id="EQD47113.1"/>
    </source>
</evidence>
<evidence type="ECO:0000256" key="1">
    <source>
        <dbReference type="ARBA" id="ARBA00023002"/>
    </source>
</evidence>
<feature type="domain" description="Pyruvate/ketoisovalerate oxidoreductase catalytic" evidence="2">
    <location>
        <begin position="12"/>
        <end position="197"/>
    </location>
</feature>
<evidence type="ECO:0000259" key="2">
    <source>
        <dbReference type="Pfam" id="PF01558"/>
    </source>
</evidence>
<reference evidence="3" key="2">
    <citation type="journal article" date="2014" name="ISME J.">
        <title>Microbial stratification in low pH oxic and suboxic macroscopic growths along an acid mine drainage.</title>
        <authorList>
            <person name="Mendez-Garcia C."/>
            <person name="Mesa V."/>
            <person name="Sprenger R.R."/>
            <person name="Richter M."/>
            <person name="Diez M.S."/>
            <person name="Solano J."/>
            <person name="Bargiela R."/>
            <person name="Golyshina O.V."/>
            <person name="Manteca A."/>
            <person name="Ramos J.L."/>
            <person name="Gallego J.R."/>
            <person name="Llorente I."/>
            <person name="Martins Dos Santos V.A."/>
            <person name="Jensen O.N."/>
            <person name="Pelaez A.I."/>
            <person name="Sanchez J."/>
            <person name="Ferrer M."/>
        </authorList>
    </citation>
    <scope>NUCLEOTIDE SEQUENCE</scope>
</reference>
<name>T0ZR59_9ZZZZ</name>
<dbReference type="EMBL" id="AUZZ01006179">
    <property type="protein sequence ID" value="EQD47113.1"/>
    <property type="molecule type" value="Genomic_DNA"/>
</dbReference>
<dbReference type="SUPFAM" id="SSF53323">
    <property type="entry name" value="Pyruvate-ferredoxin oxidoreductase, PFOR, domain III"/>
    <property type="match status" value="1"/>
</dbReference>
<dbReference type="Pfam" id="PF01558">
    <property type="entry name" value="POR"/>
    <property type="match status" value="1"/>
</dbReference>